<dbReference type="AlphaFoldDB" id="B6IJA7"/>
<dbReference type="EMBL" id="HE600983">
    <property type="protein sequence ID" value="CAR99941.1"/>
    <property type="molecule type" value="Genomic_DNA"/>
</dbReference>
<dbReference type="RefSeq" id="XP_045099502.1">
    <property type="nucleotide sequence ID" value="XM_045239552.1"/>
</dbReference>
<name>B6IJA7_CAEBR</name>
<gene>
    <name evidence="2" type="ORF">CBG27662</name>
    <name evidence="2" type="ORF">CBG_27662</name>
</gene>
<dbReference type="InParanoid" id="B6IJA7"/>
<dbReference type="GeneID" id="68919112"/>
<dbReference type="KEGG" id="cbr:CBG_27662"/>
<keyword evidence="3" id="KW-1185">Reference proteome</keyword>
<feature type="region of interest" description="Disordered" evidence="1">
    <location>
        <begin position="1"/>
        <end position="21"/>
    </location>
</feature>
<reference evidence="2 3" key="1">
    <citation type="journal article" date="2003" name="PLoS Biol.">
        <title>The genome sequence of Caenorhabditis briggsae: a platform for comparative genomics.</title>
        <authorList>
            <person name="Stein L.D."/>
            <person name="Bao Z."/>
            <person name="Blasiar D."/>
            <person name="Blumenthal T."/>
            <person name="Brent M.R."/>
            <person name="Chen N."/>
            <person name="Chinwalla A."/>
            <person name="Clarke L."/>
            <person name="Clee C."/>
            <person name="Coghlan A."/>
            <person name="Coulson A."/>
            <person name="D'Eustachio P."/>
            <person name="Fitch D.H."/>
            <person name="Fulton L.A."/>
            <person name="Fulton R.E."/>
            <person name="Griffiths-Jones S."/>
            <person name="Harris T.W."/>
            <person name="Hillier L.W."/>
            <person name="Kamath R."/>
            <person name="Kuwabara P.E."/>
            <person name="Mardis E.R."/>
            <person name="Marra M.A."/>
            <person name="Miner T.L."/>
            <person name="Minx P."/>
            <person name="Mullikin J.C."/>
            <person name="Plumb R.W."/>
            <person name="Rogers J."/>
            <person name="Schein J.E."/>
            <person name="Sohrmann M."/>
            <person name="Spieth J."/>
            <person name="Stajich J.E."/>
            <person name="Wei C."/>
            <person name="Willey D."/>
            <person name="Wilson R.K."/>
            <person name="Durbin R."/>
            <person name="Waterston R.H."/>
        </authorList>
    </citation>
    <scope>NUCLEOTIDE SEQUENCE [LARGE SCALE GENOMIC DNA]</scope>
    <source>
        <strain evidence="2 3">AF16</strain>
    </source>
</reference>
<evidence type="ECO:0000313" key="2">
    <source>
        <dbReference type="EMBL" id="CAR99941.1"/>
    </source>
</evidence>
<reference evidence="2 3" key="2">
    <citation type="journal article" date="2011" name="PLoS Genet.">
        <title>Caenorhabditis briggsae recombinant inbred line genotypes reveal inter-strain incompatibility and the evolution of recombination.</title>
        <authorList>
            <person name="Ross J.A."/>
            <person name="Koboldt D.C."/>
            <person name="Staisch J.E."/>
            <person name="Chamberlin H.M."/>
            <person name="Gupta B.P."/>
            <person name="Miller R.D."/>
            <person name="Baird S.E."/>
            <person name="Haag E.S."/>
        </authorList>
    </citation>
    <scope>NUCLEOTIDE SEQUENCE [LARGE SCALE GENOMIC DNA]</scope>
    <source>
        <strain evidence="2 3">AF16</strain>
    </source>
</reference>
<dbReference type="CTD" id="68919112"/>
<proteinExistence type="predicted"/>
<protein>
    <submittedName>
        <fullName evidence="2">Protein CBG27662</fullName>
    </submittedName>
</protein>
<sequence length="128" mass="14409">MKSSRQKKGSRKRELDKTVPKATHSLTSLSFSEIHCALSSCDSRFQGRSSVKQLATNTSSNGHSAGRKAIEGHTRETIDIKVSFKNIWKILEYETIIMFMRSASLKFCPSSDILNTRSSKQNLLISQR</sequence>
<feature type="compositionally biased region" description="Basic residues" evidence="1">
    <location>
        <begin position="1"/>
        <end position="11"/>
    </location>
</feature>
<evidence type="ECO:0000256" key="1">
    <source>
        <dbReference type="SAM" id="MobiDB-lite"/>
    </source>
</evidence>
<evidence type="ECO:0000313" key="3">
    <source>
        <dbReference type="Proteomes" id="UP000008549"/>
    </source>
</evidence>
<dbReference type="Proteomes" id="UP000008549">
    <property type="component" value="Unassembled WGS sequence"/>
</dbReference>
<organism evidence="2 3">
    <name type="scientific">Caenorhabditis briggsae</name>
    <dbReference type="NCBI Taxonomy" id="6238"/>
    <lineage>
        <taxon>Eukaryota</taxon>
        <taxon>Metazoa</taxon>
        <taxon>Ecdysozoa</taxon>
        <taxon>Nematoda</taxon>
        <taxon>Chromadorea</taxon>
        <taxon>Rhabditida</taxon>
        <taxon>Rhabditina</taxon>
        <taxon>Rhabditomorpha</taxon>
        <taxon>Rhabditoidea</taxon>
        <taxon>Rhabditidae</taxon>
        <taxon>Peloderinae</taxon>
        <taxon>Caenorhabditis</taxon>
    </lineage>
</organism>
<accession>B6IJA7</accession>
<dbReference type="HOGENOM" id="CLU_1961552_0_0_1"/>